<dbReference type="PROSITE" id="PS51257">
    <property type="entry name" value="PROKAR_LIPOPROTEIN"/>
    <property type="match status" value="1"/>
</dbReference>
<dbReference type="Proteomes" id="UP001141259">
    <property type="component" value="Unassembled WGS sequence"/>
</dbReference>
<evidence type="ECO:0000313" key="3">
    <source>
        <dbReference type="Proteomes" id="UP001141259"/>
    </source>
</evidence>
<comment type="caution">
    <text evidence="2">The sequence shown here is derived from an EMBL/GenBank/DDBJ whole genome shotgun (WGS) entry which is preliminary data.</text>
</comment>
<sequence>MNARVLGRTSGLAVLCAGLLACGSAEPVAGQRTGSAPVTTTAAPTTTTTTPRRLDPKTDLEAVCKGKSFPAGAAYDGPPPHPTQAHGFGTLYGEYDEWPDPWPSWAPDKADSGDIQLVLCEDKPDAEPTDLVCEYGPAFGDSGGNRSLTVELDVAEVKLYEVRTGELVAEARITGPRECPETAAVGEGESTVTSFVEVAAYAEALKAHVTG</sequence>
<feature type="region of interest" description="Disordered" evidence="1">
    <location>
        <begin position="28"/>
        <end position="54"/>
    </location>
</feature>
<dbReference type="EMBL" id="JANYMP010000001">
    <property type="protein sequence ID" value="MCS7475344.1"/>
    <property type="molecule type" value="Genomic_DNA"/>
</dbReference>
<name>A0A9X2VFS9_9PSEU</name>
<keyword evidence="3" id="KW-1185">Reference proteome</keyword>
<proteinExistence type="predicted"/>
<dbReference type="AlphaFoldDB" id="A0A9X2VFS9"/>
<accession>A0A9X2VFS9</accession>
<gene>
    <name evidence="2" type="ORF">NZH93_00630</name>
</gene>
<evidence type="ECO:0000256" key="1">
    <source>
        <dbReference type="SAM" id="MobiDB-lite"/>
    </source>
</evidence>
<feature type="compositionally biased region" description="Low complexity" evidence="1">
    <location>
        <begin position="36"/>
        <end position="51"/>
    </location>
</feature>
<protein>
    <submittedName>
        <fullName evidence="2">Uncharacterized protein</fullName>
    </submittedName>
</protein>
<dbReference type="RefSeq" id="WP_259620866.1">
    <property type="nucleotide sequence ID" value="NZ_JANYMP010000001.1"/>
</dbReference>
<organism evidence="2 3">
    <name type="scientific">Umezawaea endophytica</name>
    <dbReference type="NCBI Taxonomy" id="1654476"/>
    <lineage>
        <taxon>Bacteria</taxon>
        <taxon>Bacillati</taxon>
        <taxon>Actinomycetota</taxon>
        <taxon>Actinomycetes</taxon>
        <taxon>Pseudonocardiales</taxon>
        <taxon>Pseudonocardiaceae</taxon>
        <taxon>Umezawaea</taxon>
    </lineage>
</organism>
<reference evidence="2" key="1">
    <citation type="submission" date="2022-08" db="EMBL/GenBank/DDBJ databases">
        <authorList>
            <person name="Tistechok S."/>
            <person name="Samborskyy M."/>
            <person name="Roman I."/>
        </authorList>
    </citation>
    <scope>NUCLEOTIDE SEQUENCE</scope>
    <source>
        <strain evidence="2">DSM 103496</strain>
    </source>
</reference>
<evidence type="ECO:0000313" key="2">
    <source>
        <dbReference type="EMBL" id="MCS7475344.1"/>
    </source>
</evidence>